<accession>B4FCV3</accession>
<feature type="compositionally biased region" description="Low complexity" evidence="1">
    <location>
        <begin position="1"/>
        <end position="58"/>
    </location>
</feature>
<dbReference type="EMBL" id="BT034941">
    <property type="protein sequence ID" value="ACF79946.1"/>
    <property type="molecule type" value="mRNA"/>
</dbReference>
<organism evidence="2">
    <name type="scientific">Zea mays</name>
    <name type="common">Maize</name>
    <dbReference type="NCBI Taxonomy" id="4577"/>
    <lineage>
        <taxon>Eukaryota</taxon>
        <taxon>Viridiplantae</taxon>
        <taxon>Streptophyta</taxon>
        <taxon>Embryophyta</taxon>
        <taxon>Tracheophyta</taxon>
        <taxon>Spermatophyta</taxon>
        <taxon>Magnoliopsida</taxon>
        <taxon>Liliopsida</taxon>
        <taxon>Poales</taxon>
        <taxon>Poaceae</taxon>
        <taxon>PACMAD clade</taxon>
        <taxon>Panicoideae</taxon>
        <taxon>Andropogonodae</taxon>
        <taxon>Andropogoneae</taxon>
        <taxon>Tripsacinae</taxon>
        <taxon>Zea</taxon>
    </lineage>
</organism>
<dbReference type="AlphaFoldDB" id="B4FCV3"/>
<proteinExistence type="evidence at transcript level"/>
<sequence length="123" mass="13179">MPSACSFFSASTCSPAPRAPTSSLRSSPTTTVSASAASSAASVSASRATTSSARSAYPRSPPLRRRPQQTSIPQRWSLPLCSSFRIMSCSRSRGTTGAYYRSRWLPQSRWSGRGRRIGLIGES</sequence>
<reference evidence="2" key="1">
    <citation type="journal article" date="2009" name="PLoS Genet.">
        <title>Sequencing, mapping, and analysis of 27,455 maize full-length cDNAs.</title>
        <authorList>
            <person name="Soderlund C."/>
            <person name="Descour A."/>
            <person name="Kudrna D."/>
            <person name="Bomhoff M."/>
            <person name="Boyd L."/>
            <person name="Currie J."/>
            <person name="Angelova A."/>
            <person name="Collura K."/>
            <person name="Wissotski M."/>
            <person name="Ashley E."/>
            <person name="Morrow D."/>
            <person name="Fernandes J."/>
            <person name="Walbot V."/>
            <person name="Yu Y."/>
        </authorList>
    </citation>
    <scope>NUCLEOTIDE SEQUENCE</scope>
    <source>
        <strain evidence="2">B73</strain>
    </source>
</reference>
<feature type="region of interest" description="Disordered" evidence="1">
    <location>
        <begin position="1"/>
        <end position="74"/>
    </location>
</feature>
<evidence type="ECO:0000313" key="2">
    <source>
        <dbReference type="EMBL" id="ACF79946.1"/>
    </source>
</evidence>
<evidence type="ECO:0000256" key="1">
    <source>
        <dbReference type="SAM" id="MobiDB-lite"/>
    </source>
</evidence>
<name>B4FCV3_MAIZE</name>
<protein>
    <submittedName>
        <fullName evidence="2">Uncharacterized protein</fullName>
    </submittedName>
</protein>